<evidence type="ECO:0000313" key="3">
    <source>
        <dbReference type="EMBL" id="ALZ84126.1"/>
    </source>
</evidence>
<organism evidence="3 4">
    <name type="scientific">Pseudomonas oryzihabitans</name>
    <dbReference type="NCBI Taxonomy" id="47885"/>
    <lineage>
        <taxon>Bacteria</taxon>
        <taxon>Pseudomonadati</taxon>
        <taxon>Pseudomonadota</taxon>
        <taxon>Gammaproteobacteria</taxon>
        <taxon>Pseudomonadales</taxon>
        <taxon>Pseudomonadaceae</taxon>
        <taxon>Pseudomonas</taxon>
    </lineage>
</organism>
<dbReference type="GO" id="GO:0006281">
    <property type="term" value="P:DNA repair"/>
    <property type="evidence" value="ECO:0007669"/>
    <property type="project" value="InterPro"/>
</dbReference>
<evidence type="ECO:0000259" key="2">
    <source>
        <dbReference type="Pfam" id="PF00817"/>
    </source>
</evidence>
<reference evidence="3 4" key="1">
    <citation type="submission" date="2016-01" db="EMBL/GenBank/DDBJ databases">
        <title>Annotation of Pseudomonas oryzihabitans USDA-ARS-USMARC-56511.</title>
        <authorList>
            <person name="Harhay G.P."/>
            <person name="Harhay D.M."/>
            <person name="Smith T.P.L."/>
            <person name="Bono J.L."/>
            <person name="Heaton M.P."/>
            <person name="Clawson M.L."/>
            <person name="Chitko-Mckown C.G."/>
            <person name="Capik S.F."/>
            <person name="DeDonder K.D."/>
            <person name="Apley M.D."/>
            <person name="Lubbers B.V."/>
            <person name="White B.J."/>
            <person name="Larson R.L."/>
        </authorList>
    </citation>
    <scope>NUCLEOTIDE SEQUENCE [LARGE SCALE GENOMIC DNA]</scope>
    <source>
        <strain evidence="3 4">USDA-ARS-USMARC-56511</strain>
    </source>
</reference>
<dbReference type="SUPFAM" id="SSF56672">
    <property type="entry name" value="DNA/RNA polymerases"/>
    <property type="match status" value="1"/>
</dbReference>
<dbReference type="RefSeq" id="WP_059314336.1">
    <property type="nucleotide sequence ID" value="NZ_CP013987.1"/>
</dbReference>
<evidence type="ECO:0000256" key="1">
    <source>
        <dbReference type="ARBA" id="ARBA00022763"/>
    </source>
</evidence>
<dbReference type="AlphaFoldDB" id="A0A0U4P122"/>
<dbReference type="KEGG" id="por:APT59_07830"/>
<feature type="domain" description="UmuC" evidence="2">
    <location>
        <begin position="16"/>
        <end position="151"/>
    </location>
</feature>
<keyword evidence="3" id="KW-0808">Transferase</keyword>
<protein>
    <submittedName>
        <fullName evidence="3">DNA repair nucleotidyltransferase</fullName>
    </submittedName>
</protein>
<dbReference type="CDD" id="cd03468">
    <property type="entry name" value="PolY_like"/>
    <property type="match status" value="1"/>
</dbReference>
<dbReference type="InterPro" id="IPR043502">
    <property type="entry name" value="DNA/RNA_pol_sf"/>
</dbReference>
<dbReference type="PANTHER" id="PTHR35369">
    <property type="entry name" value="BLR3025 PROTEIN-RELATED"/>
    <property type="match status" value="1"/>
</dbReference>
<dbReference type="Pfam" id="PF00817">
    <property type="entry name" value="IMS"/>
    <property type="match status" value="1"/>
</dbReference>
<dbReference type="InterPro" id="IPR001126">
    <property type="entry name" value="UmuC"/>
</dbReference>
<dbReference type="PANTHER" id="PTHR35369:SF2">
    <property type="entry name" value="BLR3025 PROTEIN"/>
    <property type="match status" value="1"/>
</dbReference>
<dbReference type="OrthoDB" id="5298951at2"/>
<dbReference type="GO" id="GO:0016740">
    <property type="term" value="F:transferase activity"/>
    <property type="evidence" value="ECO:0007669"/>
    <property type="project" value="UniProtKB-KW"/>
</dbReference>
<dbReference type="EMBL" id="CP013987">
    <property type="protein sequence ID" value="ALZ84126.1"/>
    <property type="molecule type" value="Genomic_DNA"/>
</dbReference>
<name>A0A0U4P122_9PSED</name>
<proteinExistence type="predicted"/>
<dbReference type="InterPro" id="IPR050356">
    <property type="entry name" value="SulA_CellDiv_inhibitor"/>
</dbReference>
<keyword evidence="1" id="KW-0227">DNA damage</keyword>
<dbReference type="Proteomes" id="UP000064137">
    <property type="component" value="Chromosome"/>
</dbReference>
<accession>A0A0U4P122</accession>
<evidence type="ECO:0000313" key="4">
    <source>
        <dbReference type="Proteomes" id="UP000064137"/>
    </source>
</evidence>
<gene>
    <name evidence="3" type="ORF">APT59_07830</name>
</gene>
<sequence>MRWACILFPQLALDAVLRRHPQPEQPLVLLAGPPHRRLLQAVNPAARALGLRPGLTLAAAQALTRDFEQQEHDPALIETAEALLAAWGYGFSSQVSRHYPRALLLEVQSSLPLLGPWPRLERRLRQELEALGFRHRLALAPNPVAARMLTNVADGLVASPEDLPHLLDRLPVERAGFAPQQAQALVRMGIRRLEQLKALPRAALARRFAPELLQQLDLLCGSRSLALEFYRPPDRFVARVELNFEVESHQALLFPLRRLTADLAAWLASRDRGVQRFLLWLEHRQGPASMLAIGLLAPERDAALLFEFARGRLEQLQVVAPVLALRLESEELPLFVPERHGLFDERPDQAVGWEVLRERLRARLGEEAVLGLGIQADHRPERALVWRHERRPETALPGLRPGWLLHEPRPLDGQPRRVLAGPERIESGWWDDGDQRRDYYRIEVADGRQAWAFRRYGEEAPWWIQGWFA</sequence>